<evidence type="ECO:0000313" key="10">
    <source>
        <dbReference type="EMBL" id="HGE99132.1"/>
    </source>
</evidence>
<sequence>MKYWKVAVDGLSGSGKTTMAKLAAKRLNCFYLETGSFYRALTFEILRRKINFRDGQELASFLSEIKIKFDWDGEEVKIYLNGEDVSQNLRLPAVDRIVSFVSEIKEVRTRMVKWQREIAQGRNVIGEGRDIGSVVFPDANLKVFVTCDLMERARRRRKELMEKGISIGLMAIMKNLKKRDRIDSLREISPLIRVPEAIYIDTTRLTIEEEVDLLIELIRRI</sequence>
<gene>
    <name evidence="8" type="primary">cmk</name>
    <name evidence="10" type="ORF">ENX07_03570</name>
</gene>
<dbReference type="GO" id="GO:0005737">
    <property type="term" value="C:cytoplasm"/>
    <property type="evidence" value="ECO:0007669"/>
    <property type="project" value="UniProtKB-SubCell"/>
</dbReference>
<evidence type="ECO:0000256" key="7">
    <source>
        <dbReference type="ARBA" id="ARBA00048478"/>
    </source>
</evidence>
<comment type="catalytic activity">
    <reaction evidence="7 8">
        <text>CMP + ATP = CDP + ADP</text>
        <dbReference type="Rhea" id="RHEA:11600"/>
        <dbReference type="ChEBI" id="CHEBI:30616"/>
        <dbReference type="ChEBI" id="CHEBI:58069"/>
        <dbReference type="ChEBI" id="CHEBI:60377"/>
        <dbReference type="ChEBI" id="CHEBI:456216"/>
        <dbReference type="EC" id="2.7.4.25"/>
    </reaction>
</comment>
<comment type="caution">
    <text evidence="10">The sequence shown here is derived from an EMBL/GenBank/DDBJ whole genome shotgun (WGS) entry which is preliminary data.</text>
</comment>
<feature type="binding site" evidence="8">
    <location>
        <begin position="10"/>
        <end position="18"/>
    </location>
    <ligand>
        <name>ATP</name>
        <dbReference type="ChEBI" id="CHEBI:30616"/>
    </ligand>
</feature>
<organism evidence="10">
    <name type="scientific">candidate division WOR-3 bacterium</name>
    <dbReference type="NCBI Taxonomy" id="2052148"/>
    <lineage>
        <taxon>Bacteria</taxon>
        <taxon>Bacteria division WOR-3</taxon>
    </lineage>
</organism>
<dbReference type="InterPro" id="IPR027417">
    <property type="entry name" value="P-loop_NTPase"/>
</dbReference>
<dbReference type="AlphaFoldDB" id="A0A7C3YSX4"/>
<dbReference type="InterPro" id="IPR003136">
    <property type="entry name" value="Cytidylate_kin"/>
</dbReference>
<evidence type="ECO:0000256" key="4">
    <source>
        <dbReference type="ARBA" id="ARBA00022777"/>
    </source>
</evidence>
<dbReference type="HAMAP" id="MF_00238">
    <property type="entry name" value="Cytidyl_kinase_type1"/>
    <property type="match status" value="1"/>
</dbReference>
<feature type="domain" description="Cytidylate kinase" evidence="9">
    <location>
        <begin position="6"/>
        <end position="219"/>
    </location>
</feature>
<dbReference type="GO" id="GO:0005524">
    <property type="term" value="F:ATP binding"/>
    <property type="evidence" value="ECO:0007669"/>
    <property type="project" value="UniProtKB-UniRule"/>
</dbReference>
<reference evidence="10" key="1">
    <citation type="journal article" date="2020" name="mSystems">
        <title>Genome- and Community-Level Interaction Insights into Carbon Utilization and Element Cycling Functions of Hydrothermarchaeota in Hydrothermal Sediment.</title>
        <authorList>
            <person name="Zhou Z."/>
            <person name="Liu Y."/>
            <person name="Xu W."/>
            <person name="Pan J."/>
            <person name="Luo Z.H."/>
            <person name="Li M."/>
        </authorList>
    </citation>
    <scope>NUCLEOTIDE SEQUENCE [LARGE SCALE GENOMIC DNA]</scope>
    <source>
        <strain evidence="10">SpSt-906</strain>
    </source>
</reference>
<dbReference type="EMBL" id="DTMQ01000019">
    <property type="protein sequence ID" value="HGE99132.1"/>
    <property type="molecule type" value="Genomic_DNA"/>
</dbReference>
<keyword evidence="2 8" id="KW-0808">Transferase</keyword>
<keyword evidence="5 8" id="KW-0067">ATP-binding</keyword>
<evidence type="ECO:0000256" key="6">
    <source>
        <dbReference type="ARBA" id="ARBA00047615"/>
    </source>
</evidence>
<evidence type="ECO:0000256" key="3">
    <source>
        <dbReference type="ARBA" id="ARBA00022741"/>
    </source>
</evidence>
<evidence type="ECO:0000256" key="2">
    <source>
        <dbReference type="ARBA" id="ARBA00022679"/>
    </source>
</evidence>
<dbReference type="SUPFAM" id="SSF52540">
    <property type="entry name" value="P-loop containing nucleoside triphosphate hydrolases"/>
    <property type="match status" value="1"/>
</dbReference>
<comment type="catalytic activity">
    <reaction evidence="6 8">
        <text>dCMP + ATP = dCDP + ADP</text>
        <dbReference type="Rhea" id="RHEA:25094"/>
        <dbReference type="ChEBI" id="CHEBI:30616"/>
        <dbReference type="ChEBI" id="CHEBI:57566"/>
        <dbReference type="ChEBI" id="CHEBI:58593"/>
        <dbReference type="ChEBI" id="CHEBI:456216"/>
        <dbReference type="EC" id="2.7.4.25"/>
    </reaction>
</comment>
<dbReference type="CDD" id="cd02020">
    <property type="entry name" value="CMPK"/>
    <property type="match status" value="1"/>
</dbReference>
<dbReference type="GO" id="GO:0036431">
    <property type="term" value="F:dCMP kinase activity"/>
    <property type="evidence" value="ECO:0007669"/>
    <property type="project" value="InterPro"/>
</dbReference>
<evidence type="ECO:0000256" key="5">
    <source>
        <dbReference type="ARBA" id="ARBA00022840"/>
    </source>
</evidence>
<keyword evidence="3 8" id="KW-0547">Nucleotide-binding</keyword>
<evidence type="ECO:0000256" key="1">
    <source>
        <dbReference type="ARBA" id="ARBA00009427"/>
    </source>
</evidence>
<name>A0A7C3YSX4_UNCW3</name>
<dbReference type="NCBIfam" id="TIGR00017">
    <property type="entry name" value="cmk"/>
    <property type="match status" value="1"/>
</dbReference>
<keyword evidence="8" id="KW-0963">Cytoplasm</keyword>
<evidence type="ECO:0000259" key="9">
    <source>
        <dbReference type="Pfam" id="PF02224"/>
    </source>
</evidence>
<protein>
    <recommendedName>
        <fullName evidence="8">Cytidylate kinase</fullName>
        <shortName evidence="8">CK</shortName>
        <ecNumber evidence="8">2.7.4.25</ecNumber>
    </recommendedName>
    <alternativeName>
        <fullName evidence="8">Cytidine monophosphate kinase</fullName>
        <shortName evidence="8">CMP kinase</shortName>
    </alternativeName>
</protein>
<comment type="subcellular location">
    <subcellularLocation>
        <location evidence="8">Cytoplasm</location>
    </subcellularLocation>
</comment>
<dbReference type="InterPro" id="IPR011994">
    <property type="entry name" value="Cytidylate_kinase_dom"/>
</dbReference>
<dbReference type="EC" id="2.7.4.25" evidence="8"/>
<accession>A0A7C3YSX4</accession>
<dbReference type="Gene3D" id="3.40.50.300">
    <property type="entry name" value="P-loop containing nucleotide triphosphate hydrolases"/>
    <property type="match status" value="1"/>
</dbReference>
<evidence type="ECO:0000256" key="8">
    <source>
        <dbReference type="HAMAP-Rule" id="MF_00238"/>
    </source>
</evidence>
<keyword evidence="4 8" id="KW-0418">Kinase</keyword>
<dbReference type="GO" id="GO:0006220">
    <property type="term" value="P:pyrimidine nucleotide metabolic process"/>
    <property type="evidence" value="ECO:0007669"/>
    <property type="project" value="UniProtKB-UniRule"/>
</dbReference>
<comment type="similarity">
    <text evidence="1 8">Belongs to the cytidylate kinase family. Type 1 subfamily.</text>
</comment>
<dbReference type="Pfam" id="PF02224">
    <property type="entry name" value="Cytidylate_kin"/>
    <property type="match status" value="1"/>
</dbReference>
<proteinExistence type="inferred from homology"/>